<evidence type="ECO:0000256" key="3">
    <source>
        <dbReference type="ARBA" id="ARBA00022729"/>
    </source>
</evidence>
<keyword evidence="5" id="KW-0812">Transmembrane</keyword>
<feature type="compositionally biased region" description="Low complexity" evidence="4">
    <location>
        <begin position="118"/>
        <end position="130"/>
    </location>
</feature>
<keyword evidence="8" id="KW-1185">Reference proteome</keyword>
<feature type="transmembrane region" description="Helical" evidence="5">
    <location>
        <begin position="416"/>
        <end position="435"/>
    </location>
</feature>
<sequence length="442" mass="47113">MVFFCQHPSWISLILLFAISFAFCLAEVDSSSPLKGWNFGELPKNTPIPPSGPSRGSSDFPPPPPRLLLKGWSFGQLPKYTSIPPSGPSRGSSDYPPPPPPTSSFKGWNFGQLPKYTSIPPSGPSRGSSDYPPPPPPTSSFKGWSFGQLPKYTPIPPSGPSWGSSDYPPPPPPPTSSFKGWSFGQLPKYTPIPPSGPSRGSSDYPPPPPPTSSFKGWNFGQLPKYTPIPPSGPSRGSSDYPSPPPPSWANGVTSDPRDSPFVSKSKLRLIQAGKTDSPANNNGQLPPLTGIIRFVDQGWLLFDVSPKDHAGMFLEDLTVEALTLYIGFESIGFIGPGVSLLCLNYAKTPVAAAVLMTLALSLSSLSQAGFLLNMQDIAPQYAGFLHGIASSAGTLAAIISAIGTGYFVQWSGSSQAFLRVTAGLYFVTAIFWNLFATGERVF</sequence>
<feature type="transmembrane region" description="Helical" evidence="5">
    <location>
        <begin position="384"/>
        <end position="409"/>
    </location>
</feature>
<dbReference type="GO" id="GO:0010227">
    <property type="term" value="P:floral organ abscission"/>
    <property type="evidence" value="ECO:0007669"/>
    <property type="project" value="InterPro"/>
</dbReference>
<feature type="region of interest" description="Disordered" evidence="4">
    <location>
        <begin position="80"/>
        <end position="263"/>
    </location>
</feature>
<feature type="compositionally biased region" description="Low complexity" evidence="4">
    <location>
        <begin position="82"/>
        <end position="94"/>
    </location>
</feature>
<feature type="transmembrane region" description="Helical" evidence="5">
    <location>
        <begin position="322"/>
        <end position="343"/>
    </location>
</feature>
<feature type="chain" id="PRO_5036458170" evidence="6">
    <location>
        <begin position="27"/>
        <end position="442"/>
    </location>
</feature>
<reference evidence="7" key="1">
    <citation type="journal article" date="2020" name="bioRxiv">
        <title>Hybrid origin of Populus tomentosa Carr. identified through genome sequencing and phylogenomic analysis.</title>
        <authorList>
            <person name="An X."/>
            <person name="Gao K."/>
            <person name="Chen Z."/>
            <person name="Li J."/>
            <person name="Yang X."/>
            <person name="Yang X."/>
            <person name="Zhou J."/>
            <person name="Guo T."/>
            <person name="Zhao T."/>
            <person name="Huang S."/>
            <person name="Miao D."/>
            <person name="Khan W.U."/>
            <person name="Rao P."/>
            <person name="Ye M."/>
            <person name="Lei B."/>
            <person name="Liao W."/>
            <person name="Wang J."/>
            <person name="Ji L."/>
            <person name="Li Y."/>
            <person name="Guo B."/>
            <person name="Mustafa N.S."/>
            <person name="Li S."/>
            <person name="Yun Q."/>
            <person name="Keller S.R."/>
            <person name="Mao J."/>
            <person name="Zhang R."/>
            <person name="Strauss S.H."/>
        </authorList>
    </citation>
    <scope>NUCLEOTIDE SEQUENCE</scope>
    <source>
        <strain evidence="7">GM15</strain>
        <tissue evidence="7">Leaf</tissue>
    </source>
</reference>
<accession>A0A8X7ZNQ0</accession>
<keyword evidence="5" id="KW-1133">Transmembrane helix</keyword>
<dbReference type="GO" id="GO:0005576">
    <property type="term" value="C:extracellular region"/>
    <property type="evidence" value="ECO:0007669"/>
    <property type="project" value="UniProtKB-SubCell"/>
</dbReference>
<keyword evidence="5" id="KW-0472">Membrane</keyword>
<evidence type="ECO:0000256" key="4">
    <source>
        <dbReference type="SAM" id="MobiDB-lite"/>
    </source>
</evidence>
<evidence type="ECO:0000256" key="5">
    <source>
        <dbReference type="SAM" id="Phobius"/>
    </source>
</evidence>
<dbReference type="Proteomes" id="UP000886885">
    <property type="component" value="Chromosome 6D"/>
</dbReference>
<organism evidence="7 8">
    <name type="scientific">Populus tomentosa</name>
    <name type="common">Chinese white poplar</name>
    <dbReference type="NCBI Taxonomy" id="118781"/>
    <lineage>
        <taxon>Eukaryota</taxon>
        <taxon>Viridiplantae</taxon>
        <taxon>Streptophyta</taxon>
        <taxon>Embryophyta</taxon>
        <taxon>Tracheophyta</taxon>
        <taxon>Spermatophyta</taxon>
        <taxon>Magnoliopsida</taxon>
        <taxon>eudicotyledons</taxon>
        <taxon>Gunneridae</taxon>
        <taxon>Pentapetalae</taxon>
        <taxon>rosids</taxon>
        <taxon>fabids</taxon>
        <taxon>Malpighiales</taxon>
        <taxon>Salicaceae</taxon>
        <taxon>Saliceae</taxon>
        <taxon>Populus</taxon>
    </lineage>
</organism>
<feature type="transmembrane region" description="Helical" evidence="5">
    <location>
        <begin position="350"/>
        <end position="372"/>
    </location>
</feature>
<dbReference type="PANTHER" id="PTHR33599">
    <property type="entry name" value="PROTEIN IDA-LIKE 5"/>
    <property type="match status" value="1"/>
</dbReference>
<keyword evidence="3 6" id="KW-0732">Signal</keyword>
<dbReference type="EMBL" id="JAAWWB010000012">
    <property type="protein sequence ID" value="KAG6769563.1"/>
    <property type="molecule type" value="Genomic_DNA"/>
</dbReference>
<gene>
    <name evidence="7" type="ORF">POTOM_025211</name>
</gene>
<evidence type="ECO:0000313" key="7">
    <source>
        <dbReference type="EMBL" id="KAG6769563.1"/>
    </source>
</evidence>
<dbReference type="AlphaFoldDB" id="A0A8X7ZNQ0"/>
<dbReference type="OrthoDB" id="857909at2759"/>
<comment type="caution">
    <text evidence="7">The sequence shown here is derived from an EMBL/GenBank/DDBJ whole genome shotgun (WGS) entry which is preliminary data.</text>
</comment>
<comment type="subcellular location">
    <subcellularLocation>
        <location evidence="1">Secreted</location>
        <location evidence="1">Extracellular space</location>
    </subcellularLocation>
</comment>
<keyword evidence="2" id="KW-0964">Secreted</keyword>
<evidence type="ECO:0000256" key="6">
    <source>
        <dbReference type="SAM" id="SignalP"/>
    </source>
</evidence>
<proteinExistence type="predicted"/>
<dbReference type="PANTHER" id="PTHR33599:SF13">
    <property type="entry name" value="FORMIN-LIKE PROTEIN 20"/>
    <property type="match status" value="1"/>
</dbReference>
<evidence type="ECO:0000256" key="2">
    <source>
        <dbReference type="ARBA" id="ARBA00022525"/>
    </source>
</evidence>
<evidence type="ECO:0000256" key="1">
    <source>
        <dbReference type="ARBA" id="ARBA00004239"/>
    </source>
</evidence>
<feature type="signal peptide" evidence="6">
    <location>
        <begin position="1"/>
        <end position="26"/>
    </location>
</feature>
<evidence type="ECO:0000313" key="8">
    <source>
        <dbReference type="Proteomes" id="UP000886885"/>
    </source>
</evidence>
<dbReference type="InterPro" id="IPR039639">
    <property type="entry name" value="IDA-like"/>
</dbReference>
<protein>
    <submittedName>
        <fullName evidence="7">Uncharacterized protein</fullName>
    </submittedName>
</protein>
<name>A0A8X7ZNQ0_POPTO</name>